<proteinExistence type="predicted"/>
<dbReference type="EMBL" id="OKRB01000105">
    <property type="protein sequence ID" value="SPE24937.1"/>
    <property type="molecule type" value="Genomic_DNA"/>
</dbReference>
<dbReference type="SUPFAM" id="SSF47413">
    <property type="entry name" value="lambda repressor-like DNA-binding domains"/>
    <property type="match status" value="1"/>
</dbReference>
<dbReference type="PROSITE" id="PS50932">
    <property type="entry name" value="HTH_LACI_2"/>
    <property type="match status" value="1"/>
</dbReference>
<dbReference type="Gene3D" id="3.40.50.2300">
    <property type="match status" value="2"/>
</dbReference>
<dbReference type="PANTHER" id="PTHR30146">
    <property type="entry name" value="LACI-RELATED TRANSCRIPTIONAL REPRESSOR"/>
    <property type="match status" value="1"/>
</dbReference>
<dbReference type="GO" id="GO:0000976">
    <property type="term" value="F:transcription cis-regulatory region binding"/>
    <property type="evidence" value="ECO:0007669"/>
    <property type="project" value="TreeGrafter"/>
</dbReference>
<keyword evidence="1" id="KW-0805">Transcription regulation</keyword>
<dbReference type="InterPro" id="IPR046335">
    <property type="entry name" value="LacI/GalR-like_sensor"/>
</dbReference>
<evidence type="ECO:0000256" key="2">
    <source>
        <dbReference type="ARBA" id="ARBA00023125"/>
    </source>
</evidence>
<dbReference type="Proteomes" id="UP000239735">
    <property type="component" value="Unassembled WGS sequence"/>
</dbReference>
<dbReference type="InterPro" id="IPR000843">
    <property type="entry name" value="HTH_LacI"/>
</dbReference>
<dbReference type="SUPFAM" id="SSF53822">
    <property type="entry name" value="Periplasmic binding protein-like I"/>
    <property type="match status" value="1"/>
</dbReference>
<organism evidence="5 6">
    <name type="scientific">Candidatus Sulfuritelmatomonas gaucii</name>
    <dbReference type="NCBI Taxonomy" id="2043161"/>
    <lineage>
        <taxon>Bacteria</taxon>
        <taxon>Pseudomonadati</taxon>
        <taxon>Acidobacteriota</taxon>
        <taxon>Terriglobia</taxon>
        <taxon>Terriglobales</taxon>
        <taxon>Acidobacteriaceae</taxon>
        <taxon>Candidatus Sulfuritelmatomonas</taxon>
    </lineage>
</organism>
<dbReference type="InterPro" id="IPR010982">
    <property type="entry name" value="Lambda_DNA-bd_dom_sf"/>
</dbReference>
<evidence type="ECO:0000256" key="1">
    <source>
        <dbReference type="ARBA" id="ARBA00023015"/>
    </source>
</evidence>
<reference evidence="6" key="1">
    <citation type="submission" date="2018-02" db="EMBL/GenBank/DDBJ databases">
        <authorList>
            <person name="Hausmann B."/>
        </authorList>
    </citation>
    <scope>NUCLEOTIDE SEQUENCE [LARGE SCALE GENOMIC DNA]</scope>
    <source>
        <strain evidence="6">Peat soil MAG SbA5</strain>
    </source>
</reference>
<dbReference type="OrthoDB" id="9784962at2"/>
<evidence type="ECO:0000313" key="6">
    <source>
        <dbReference type="Proteomes" id="UP000239735"/>
    </source>
</evidence>
<accession>A0A2N9LNW7</accession>
<evidence type="ECO:0000256" key="3">
    <source>
        <dbReference type="ARBA" id="ARBA00023163"/>
    </source>
</evidence>
<evidence type="ECO:0000313" key="5">
    <source>
        <dbReference type="EMBL" id="SPE24937.1"/>
    </source>
</evidence>
<evidence type="ECO:0000259" key="4">
    <source>
        <dbReference type="PROSITE" id="PS50932"/>
    </source>
</evidence>
<dbReference type="GO" id="GO:0003700">
    <property type="term" value="F:DNA-binding transcription factor activity"/>
    <property type="evidence" value="ECO:0007669"/>
    <property type="project" value="TreeGrafter"/>
</dbReference>
<dbReference type="PANTHER" id="PTHR30146:SF109">
    <property type="entry name" value="HTH-TYPE TRANSCRIPTIONAL REGULATOR GALS"/>
    <property type="match status" value="1"/>
</dbReference>
<feature type="domain" description="HTH lacI-type" evidence="4">
    <location>
        <begin position="3"/>
        <end position="57"/>
    </location>
</feature>
<dbReference type="Pfam" id="PF13377">
    <property type="entry name" value="Peripla_BP_3"/>
    <property type="match status" value="1"/>
</dbReference>
<keyword evidence="2" id="KW-0238">DNA-binding</keyword>
<dbReference type="Pfam" id="PF00356">
    <property type="entry name" value="LacI"/>
    <property type="match status" value="1"/>
</dbReference>
<dbReference type="CDD" id="cd06267">
    <property type="entry name" value="PBP1_LacI_sugar_binding-like"/>
    <property type="match status" value="1"/>
</dbReference>
<dbReference type="AlphaFoldDB" id="A0A2N9LNW7"/>
<dbReference type="Gene3D" id="1.10.260.40">
    <property type="entry name" value="lambda repressor-like DNA-binding domains"/>
    <property type="match status" value="1"/>
</dbReference>
<gene>
    <name evidence="5" type="ORF">SBA5_470058</name>
</gene>
<dbReference type="SMART" id="SM00354">
    <property type="entry name" value="HTH_LACI"/>
    <property type="match status" value="1"/>
</dbReference>
<keyword evidence="3" id="KW-0804">Transcription</keyword>
<dbReference type="InterPro" id="IPR028082">
    <property type="entry name" value="Peripla_BP_I"/>
</dbReference>
<sequence>MAVRMKDIAADLGVSLVTVSKVLRNKTDVGEKTRRRVLKRVRELKYQPNMLARGLASGKSYSIGLVVPDLVHTFFAELAMGVSAGLRKDSYQLILASAEEEPGLECQEIEHLLARGVDALLIASCQNSFAGFKSLLHAKVPYILLDRFLPNLKAHFVGTDDVAAGRIATEHLIQLGRRRIAHIGGEVISTSLGRLDGYKKALSANKLPFRSELVVTRSRLEEAGVQIGEHAMGDLLRIKRIPDAVFCYNDLTAVGAIHCLLRNKLRVPEDVAVMGCGNIRLSEYLEVPLSTIDQCPERQGAEAARLALSMIAQERRPRAERFLVEPKLIARESTMGRAK</sequence>
<dbReference type="CDD" id="cd01392">
    <property type="entry name" value="HTH_LacI"/>
    <property type="match status" value="1"/>
</dbReference>
<name>A0A2N9LNW7_9BACT</name>
<protein>
    <submittedName>
        <fullName evidence="5">Transcriptional regulator, LacI family</fullName>
    </submittedName>
</protein>